<evidence type="ECO:0000313" key="1">
    <source>
        <dbReference type="EMBL" id="KAH9479525.1"/>
    </source>
</evidence>
<sequence>MATSIMHITTILGASNYIDLPSLFELPIFKHTYEAEKAHCDLEDLEGFLSYWFPDPSNLVRAVIFFGNDTEAILCLSFVIAGSHIFTLYDSHTHSMTPRGPSFTVSKDIKFMIPFLRQRLQKRHLPDGSLTGEFLRNTRPSAFVLKQINRSLHIDVEDLMNSSASYIQSMGQKPWTSLEAVRPFLNDIVDHHALGRSRAHNGRGTHSAQCSDKALSNSSQHRRVQRGHRNKFAPEVDHSQFGWQMSLQNQASTFSSNHAVEHNNSAKIGDLLSDSVNEGNVPRYGKQSEFEWLTSLAQDHANNTDSLGSRQNNSCTAEESTKIEDTWEVQLMKQLQDEEEIAATFPHRTTSEYTWLVSLHKQIQAEERAKSQYGASSFSHLELDWQLAVQMQHGDQEDIPRIIVNYDGDNEVSLHAERSTIRSDLLHVPIPERRESGDQFRLLTFASPPALFPCSICGELLTHADKLGPSECGHGFCKDCLTQFTRTKIQEGRYPIFCPDCLADRAPTKYHIVREILDQLSLSSEEFGKLGELEVVSHAVSIECPRCKETMHVDRVEYSQHDIIICPLPVCLTLKVGESSGLDVPTGCGTPVQKESGCNHMTSLAISASAAAARFCLNMEPHLVDKKATFASFSHILDSRLLRALADSGFSRPTLVQAKAIPLALESRDILARARTGSGKTAAYCIPVVQKILSIKSNLTPEDENRQTTRALILVPTRELSEQVSTSLKGLISYCDKDITVCNVAAGTTSHLQRTLLSDKPDILISTPSRALILLQAKTISLSALESLVIDEADLILSYGHDEDVRAIFSGGYLPKVYQSFLMSATMTEDVELLKGLALRNPAILKLEEGEDEAALLSQYSVRCSEVDKFLLIYVILKLKLIRGKCIIFVNDVDRSYRLKLFLEQFSIKTCVLNSELPLNSRYHVVQEFNKGVYDYIIATDESGASGEYDTEDEEEADELDNEEEFTSTQREPVEELSPEPSSSKPETNKRRRESSPPSGRPRKRDRKDKGKAKEYGVTRGVDFVDVACVVNFDLPTSSRSYTHRVGRTARAGRTGMSLSFVVPKDQWGKNKVVGCLPSAEKDEVVFNKIEREQGARGSKIKEYKFDMKQVEAFRYRMEDALRSVTKAAIREARVKELKTEILNSDKLKAHFEDNPLDLEFLRHDKPLHPTRVQPHMKHVPKYLLPRIAPVPGAEAEGDEGKAKSFVPFKKDPMRGKGRGRGRGGRGGGPSGRGGKKKSDPLKKFGK</sequence>
<evidence type="ECO:0000313" key="2">
    <source>
        <dbReference type="Proteomes" id="UP000664032"/>
    </source>
</evidence>
<gene>
    <name evidence="1" type="ORF">JR316_0008119</name>
</gene>
<keyword evidence="1" id="KW-0067">ATP-binding</keyword>
<proteinExistence type="predicted"/>
<reference evidence="1" key="1">
    <citation type="submission" date="2021-10" db="EMBL/GenBank/DDBJ databases">
        <title>Psilocybe cubensis genome.</title>
        <authorList>
            <person name="Mckernan K.J."/>
            <person name="Crawford S."/>
            <person name="Trippe A."/>
            <person name="Kane L.T."/>
            <person name="Mclaughlin S."/>
        </authorList>
    </citation>
    <scope>NUCLEOTIDE SEQUENCE</scope>
    <source>
        <strain evidence="1">MGC-MH-2018</strain>
    </source>
</reference>
<keyword evidence="1" id="KW-0547">Nucleotide-binding</keyword>
<dbReference type="EMBL" id="JAFIQS020000007">
    <property type="protein sequence ID" value="KAH9479525.1"/>
    <property type="molecule type" value="Genomic_DNA"/>
</dbReference>
<keyword evidence="2" id="KW-1185">Reference proteome</keyword>
<accession>A0ACB8GX38</accession>
<dbReference type="Proteomes" id="UP000664032">
    <property type="component" value="Unassembled WGS sequence"/>
</dbReference>
<keyword evidence="1" id="KW-0378">Hydrolase</keyword>
<protein>
    <submittedName>
        <fullName evidence="1">ATP-dependent RNA helicase dbp9</fullName>
    </submittedName>
</protein>
<keyword evidence="1" id="KW-0347">Helicase</keyword>
<name>A0ACB8GX38_PSICU</name>
<organism evidence="1 2">
    <name type="scientific">Psilocybe cubensis</name>
    <name type="common">Psychedelic mushroom</name>
    <name type="synonym">Stropharia cubensis</name>
    <dbReference type="NCBI Taxonomy" id="181762"/>
    <lineage>
        <taxon>Eukaryota</taxon>
        <taxon>Fungi</taxon>
        <taxon>Dikarya</taxon>
        <taxon>Basidiomycota</taxon>
        <taxon>Agaricomycotina</taxon>
        <taxon>Agaricomycetes</taxon>
        <taxon>Agaricomycetidae</taxon>
        <taxon>Agaricales</taxon>
        <taxon>Agaricineae</taxon>
        <taxon>Strophariaceae</taxon>
        <taxon>Psilocybe</taxon>
    </lineage>
</organism>
<comment type="caution">
    <text evidence="1">The sequence shown here is derived from an EMBL/GenBank/DDBJ whole genome shotgun (WGS) entry which is preliminary data.</text>
</comment>